<evidence type="ECO:0000259" key="10">
    <source>
        <dbReference type="Pfam" id="PF16312"/>
    </source>
</evidence>
<dbReference type="PANTHER" id="PTHR21736">
    <property type="entry name" value="VERNALIZATION-INSENSITIVE PROTEIN 3"/>
    <property type="match status" value="1"/>
</dbReference>
<evidence type="ECO:0000256" key="4">
    <source>
        <dbReference type="ARBA" id="ARBA00022833"/>
    </source>
</evidence>
<dbReference type="InterPro" id="IPR004082">
    <property type="entry name" value="OBERON"/>
</dbReference>
<feature type="region of interest" description="Disordered" evidence="8">
    <location>
        <begin position="334"/>
        <end position="365"/>
    </location>
</feature>
<dbReference type="Proteomes" id="UP001161247">
    <property type="component" value="Chromosome 2"/>
</dbReference>
<dbReference type="InterPro" id="IPR032881">
    <property type="entry name" value="Oberon-like_PHD"/>
</dbReference>
<proteinExistence type="predicted"/>
<keyword evidence="3" id="KW-0863">Zinc-finger</keyword>
<dbReference type="Pfam" id="PF16312">
    <property type="entry name" value="Oberon_cc"/>
    <property type="match status" value="1"/>
</dbReference>
<dbReference type="GO" id="GO:0010468">
    <property type="term" value="P:regulation of gene expression"/>
    <property type="evidence" value="ECO:0007669"/>
    <property type="project" value="TreeGrafter"/>
</dbReference>
<dbReference type="AlphaFoldDB" id="A0AAV1CMM1"/>
<evidence type="ECO:0000256" key="1">
    <source>
        <dbReference type="ARBA" id="ARBA00004123"/>
    </source>
</evidence>
<evidence type="ECO:0000256" key="2">
    <source>
        <dbReference type="ARBA" id="ARBA00022723"/>
    </source>
</evidence>
<gene>
    <name evidence="11" type="ORF">OLC1_LOCUS7515</name>
</gene>
<evidence type="ECO:0000313" key="11">
    <source>
        <dbReference type="EMBL" id="CAI9096869.1"/>
    </source>
</evidence>
<dbReference type="PRINTS" id="PR01544">
    <property type="entry name" value="ARATH130DUF"/>
</dbReference>
<protein>
    <submittedName>
        <fullName evidence="11">OLC1v1033110C1</fullName>
    </submittedName>
</protein>
<dbReference type="PANTHER" id="PTHR21736:SF38">
    <property type="entry name" value="PROTEIN OBERON 3"/>
    <property type="match status" value="1"/>
</dbReference>
<sequence length="846" mass="94575">MKERENSDESERGENIVDVSEDKGKRIENAGNGFLLEKSVDYFGDSSENIMRNFEGFVAGGGGGASSESRRTGNSGFQELTFSYLCDNAKDGASGKNLLNSFEKKDSDGGAYKGKEVLVSEDQNEENNRWVERDFLCLNGNKVSSYKREVEENLENEGGKREKKTRMETLNLSLALPDVSLSIAGSNRVQNGDSMAPNIEFPARLSSIRSIQSVEPTNSNQQTAYSNDFTAASLSYSYSHPYSHNPSCSLTRNSTDYYEYSTGSHRRDRDQIWNAGEGTNGSVHSRFRPIGDGTVALANPSPGGVVLGNNKDTSNNSFYKAASSENISFFPSELPARPRWDAQSGDSRGKGSENLGGFENLDGGRARKLSRPERLLREIVSESIPVMSQLVQDLPEETVESTKEYLKNLIAKPERKDELISLQNRLDRRSDLTTETLSKAHKIQLDILVAIKMGLGVYLSSKICLPSAELVDIFLLERCRNINCKRVLPVDDCDCKICSTKKGFCNECMCPVCLKFDCASNTCSWVGCDACSHWCHATCGIEKNLIRPGPTLKGPSGATEMQFNCLGCGHACEMFGFVKDVYISCARDWGLETLIKELECVRKIFRGSEDRKGKELYFKADEILSKLQNKLMSPQDACNFIFQFFNYVDAYPDFSTSTIPSKDAPVLPSLRNDACAVPPSNSTALKSSFYGMSSSSGRKDLLPVDLYESDVRTPPMNENKIVEDEWSVKPVKKDGFDSLESIVVVKEAEARMFQNRADEARREAEGFRRMVRIKVEKLEEEYAEKIAKLCLQETEEKRKKKLEELKALENSHGDYYKMKMRMQVEIAGLLKRMEATKQLWVSSVPM</sequence>
<keyword evidence="12" id="KW-1185">Reference proteome</keyword>
<keyword evidence="2" id="KW-0479">Metal-binding</keyword>
<dbReference type="GO" id="GO:0005634">
    <property type="term" value="C:nucleus"/>
    <property type="evidence" value="ECO:0007669"/>
    <property type="project" value="UniProtKB-SubCell"/>
</dbReference>
<comment type="subcellular location">
    <subcellularLocation>
        <location evidence="1">Nucleus</location>
    </subcellularLocation>
</comment>
<dbReference type="InterPro" id="IPR047578">
    <property type="entry name" value="OBE1-like_PHD"/>
</dbReference>
<keyword evidence="6" id="KW-0539">Nucleus</keyword>
<evidence type="ECO:0000256" key="6">
    <source>
        <dbReference type="ARBA" id="ARBA00023242"/>
    </source>
</evidence>
<dbReference type="CDD" id="cd15612">
    <property type="entry name" value="PHD_OBE1_like"/>
    <property type="match status" value="1"/>
</dbReference>
<keyword evidence="4" id="KW-0862">Zinc</keyword>
<feature type="domain" description="Oberon-like PHD finger" evidence="9">
    <location>
        <begin position="479"/>
        <end position="603"/>
    </location>
</feature>
<dbReference type="GO" id="GO:0008270">
    <property type="term" value="F:zinc ion binding"/>
    <property type="evidence" value="ECO:0007669"/>
    <property type="project" value="UniProtKB-KW"/>
</dbReference>
<dbReference type="InterPro" id="IPR032535">
    <property type="entry name" value="Oberon_CC"/>
</dbReference>
<evidence type="ECO:0000256" key="7">
    <source>
        <dbReference type="SAM" id="Coils"/>
    </source>
</evidence>
<dbReference type="Pfam" id="PF07227">
    <property type="entry name" value="PHD_Oberon"/>
    <property type="match status" value="1"/>
</dbReference>
<feature type="domain" description="Oberon coiled-coil region" evidence="10">
    <location>
        <begin position="723"/>
        <end position="830"/>
    </location>
</feature>
<evidence type="ECO:0000256" key="3">
    <source>
        <dbReference type="ARBA" id="ARBA00022771"/>
    </source>
</evidence>
<feature type="region of interest" description="Disordered" evidence="8">
    <location>
        <begin position="1"/>
        <end position="20"/>
    </location>
</feature>
<evidence type="ECO:0000313" key="12">
    <source>
        <dbReference type="Proteomes" id="UP001161247"/>
    </source>
</evidence>
<accession>A0AAV1CMM1</accession>
<dbReference type="GO" id="GO:0010078">
    <property type="term" value="P:maintenance of root meristem identity"/>
    <property type="evidence" value="ECO:0007669"/>
    <property type="project" value="TreeGrafter"/>
</dbReference>
<organism evidence="11 12">
    <name type="scientific">Oldenlandia corymbosa var. corymbosa</name>
    <dbReference type="NCBI Taxonomy" id="529605"/>
    <lineage>
        <taxon>Eukaryota</taxon>
        <taxon>Viridiplantae</taxon>
        <taxon>Streptophyta</taxon>
        <taxon>Embryophyta</taxon>
        <taxon>Tracheophyta</taxon>
        <taxon>Spermatophyta</taxon>
        <taxon>Magnoliopsida</taxon>
        <taxon>eudicotyledons</taxon>
        <taxon>Gunneridae</taxon>
        <taxon>Pentapetalae</taxon>
        <taxon>asterids</taxon>
        <taxon>lamiids</taxon>
        <taxon>Gentianales</taxon>
        <taxon>Rubiaceae</taxon>
        <taxon>Rubioideae</taxon>
        <taxon>Spermacoceae</taxon>
        <taxon>Hedyotis-Oldenlandia complex</taxon>
        <taxon>Oldenlandia</taxon>
    </lineage>
</organism>
<dbReference type="EMBL" id="OX459119">
    <property type="protein sequence ID" value="CAI9096869.1"/>
    <property type="molecule type" value="Genomic_DNA"/>
</dbReference>
<evidence type="ECO:0000259" key="9">
    <source>
        <dbReference type="Pfam" id="PF07227"/>
    </source>
</evidence>
<evidence type="ECO:0000256" key="5">
    <source>
        <dbReference type="ARBA" id="ARBA00023054"/>
    </source>
</evidence>
<dbReference type="GO" id="GO:0010492">
    <property type="term" value="P:maintenance of shoot apical meristem identity"/>
    <property type="evidence" value="ECO:0007669"/>
    <property type="project" value="TreeGrafter"/>
</dbReference>
<reference evidence="11" key="1">
    <citation type="submission" date="2023-03" db="EMBL/GenBank/DDBJ databases">
        <authorList>
            <person name="Julca I."/>
        </authorList>
    </citation>
    <scope>NUCLEOTIDE SEQUENCE</scope>
</reference>
<feature type="coiled-coil region" evidence="7">
    <location>
        <begin position="743"/>
        <end position="811"/>
    </location>
</feature>
<evidence type="ECO:0000256" key="8">
    <source>
        <dbReference type="SAM" id="MobiDB-lite"/>
    </source>
</evidence>
<name>A0AAV1CMM1_OLDCO</name>
<keyword evidence="5 7" id="KW-0175">Coiled coil</keyword>
<dbReference type="GO" id="GO:0010071">
    <property type="term" value="P:root meristem specification"/>
    <property type="evidence" value="ECO:0007669"/>
    <property type="project" value="TreeGrafter"/>
</dbReference>